<feature type="signal peptide" evidence="1">
    <location>
        <begin position="1"/>
        <end position="30"/>
    </location>
</feature>
<dbReference type="SMART" id="SM00909">
    <property type="entry name" value="Germane"/>
    <property type="match status" value="1"/>
</dbReference>
<dbReference type="Pfam" id="PF10646">
    <property type="entry name" value="Germane"/>
    <property type="match status" value="1"/>
</dbReference>
<dbReference type="Proteomes" id="UP000530424">
    <property type="component" value="Unassembled WGS sequence"/>
</dbReference>
<dbReference type="PROSITE" id="PS51257">
    <property type="entry name" value="PROKAR_LIPOPROTEIN"/>
    <property type="match status" value="1"/>
</dbReference>
<keyword evidence="1" id="KW-0732">Signal</keyword>
<gene>
    <name evidence="3" type="ORF">HNR19_003027</name>
</gene>
<feature type="chain" id="PRO_5039413445" description="GerMN domain-containing protein" evidence="1">
    <location>
        <begin position="31"/>
        <end position="583"/>
    </location>
</feature>
<reference evidence="3 4" key="1">
    <citation type="submission" date="2020-07" db="EMBL/GenBank/DDBJ databases">
        <title>Sequencing the genomes of 1000 actinobacteria strains.</title>
        <authorList>
            <person name="Klenk H.-P."/>
        </authorList>
    </citation>
    <scope>NUCLEOTIDE SEQUENCE [LARGE SCALE GENOMIC DNA]</scope>
    <source>
        <strain evidence="3 4">DSM 103833</strain>
    </source>
</reference>
<keyword evidence="4" id="KW-1185">Reference proteome</keyword>
<dbReference type="EMBL" id="JACCFP010000001">
    <property type="protein sequence ID" value="NYJ02329.1"/>
    <property type="molecule type" value="Genomic_DNA"/>
</dbReference>
<dbReference type="InterPro" id="IPR019606">
    <property type="entry name" value="GerMN"/>
</dbReference>
<dbReference type="SUPFAM" id="SSF75011">
    <property type="entry name" value="3-carboxy-cis,cis-mucoante lactonizing enzyme"/>
    <property type="match status" value="1"/>
</dbReference>
<evidence type="ECO:0000259" key="2">
    <source>
        <dbReference type="SMART" id="SM00909"/>
    </source>
</evidence>
<protein>
    <recommendedName>
        <fullName evidence="2">GerMN domain-containing protein</fullName>
    </recommendedName>
</protein>
<dbReference type="InterPro" id="IPR059026">
    <property type="entry name" value="LpqB_N"/>
</dbReference>
<proteinExistence type="predicted"/>
<dbReference type="AlphaFoldDB" id="A0A853C4X6"/>
<evidence type="ECO:0000313" key="4">
    <source>
        <dbReference type="Proteomes" id="UP000530424"/>
    </source>
</evidence>
<evidence type="ECO:0000256" key="1">
    <source>
        <dbReference type="SAM" id="SignalP"/>
    </source>
</evidence>
<name>A0A853C4X6_9ACTN</name>
<dbReference type="Pfam" id="PF25976">
    <property type="entry name" value="LpqB_N"/>
    <property type="match status" value="1"/>
</dbReference>
<comment type="caution">
    <text evidence="3">The sequence shown here is derived from an EMBL/GenBank/DDBJ whole genome shotgun (WGS) entry which is preliminary data.</text>
</comment>
<dbReference type="RefSeq" id="WP_179668711.1">
    <property type="nucleotide sequence ID" value="NZ_JACCFP010000001.1"/>
</dbReference>
<sequence>MRPVKRPTATVARRLLVAAAVLLAVSGCVRLPDDGPVVEAGLGNGPVDHPAGAHDPVPPDTGASRQTIVSGFLDAMTGWPNQINVAKQYLTTEAAEAWNPGAATIVYADTLPAQELGGEVSVELTDADRLDANRAWRGSLSPAELTLDFHLEFEDGEFRIADPPDALLVPASWFQQRFRQVALYFFDPTAQILVPEPVFVPEGEQLATSLVGALLNGPSARLSRVVRTFFPDGLDAGLSVPVSADGVADVALAGEVAMPSVEAAEPMLAQLAWTLRQDPDVSAVRLSIGGEPVPLRGGASVFDIDDADAYDPAGATTSTALYGLRRGRVVYGAPGVMNPVGGPFGTGRHDLGDIAVALGGDWIAGVSTDGTSAVVAPTTATGPRIRAVLDGTDLARPAWDHLERLWLLDRGGGEATVHVLDRGRARQIEVPGVTGQAARRLLVSPDGTRLVAVVRQDGVDRVVIARILTGPEGRAEDVVQSTVAETVGGTPQITDIAWTGPATIAVLARASGRLFEVDTVVADGASVGSDALSTIVSGRVVGLAASADEDLPPYAVTLDSVIDLEEQTETALGAPMDAVEYAG</sequence>
<accession>A0A853C4X6</accession>
<feature type="domain" description="GerMN" evidence="2">
    <location>
        <begin position="207"/>
        <end position="297"/>
    </location>
</feature>
<organism evidence="3 4">
    <name type="scientific">Nocardioides thalensis</name>
    <dbReference type="NCBI Taxonomy" id="1914755"/>
    <lineage>
        <taxon>Bacteria</taxon>
        <taxon>Bacillati</taxon>
        <taxon>Actinomycetota</taxon>
        <taxon>Actinomycetes</taxon>
        <taxon>Propionibacteriales</taxon>
        <taxon>Nocardioidaceae</taxon>
        <taxon>Nocardioides</taxon>
    </lineage>
</organism>
<evidence type="ECO:0000313" key="3">
    <source>
        <dbReference type="EMBL" id="NYJ02329.1"/>
    </source>
</evidence>